<proteinExistence type="predicted"/>
<dbReference type="EMBL" id="MEUM01000119">
    <property type="protein sequence ID" value="OGC41112.1"/>
    <property type="molecule type" value="Genomic_DNA"/>
</dbReference>
<dbReference type="AlphaFoldDB" id="A0A1F4U872"/>
<organism evidence="2 3">
    <name type="scientific">candidate division WOR-3 bacterium RBG_13_43_14</name>
    <dbReference type="NCBI Taxonomy" id="1802590"/>
    <lineage>
        <taxon>Bacteria</taxon>
        <taxon>Bacteria division WOR-3</taxon>
    </lineage>
</organism>
<dbReference type="InterPro" id="IPR043005">
    <property type="entry name" value="MvaI_BcnI_rec"/>
</dbReference>
<name>A0A1F4U872_UNCW3</name>
<accession>A0A1F4U872</accession>
<evidence type="ECO:0000259" key="1">
    <source>
        <dbReference type="Pfam" id="PF15515"/>
    </source>
</evidence>
<dbReference type="CDD" id="cd22310">
    <property type="entry name" value="BcnI-like"/>
    <property type="match status" value="1"/>
</dbReference>
<dbReference type="InterPro" id="IPR029127">
    <property type="entry name" value="MvaI_BcnI"/>
</dbReference>
<feature type="domain" description="MvaI/BcnI restriction endonuclease" evidence="1">
    <location>
        <begin position="2"/>
        <end position="208"/>
    </location>
</feature>
<dbReference type="Pfam" id="PF15515">
    <property type="entry name" value="MvaI_BcnI"/>
    <property type="match status" value="1"/>
</dbReference>
<evidence type="ECO:0000313" key="3">
    <source>
        <dbReference type="Proteomes" id="UP000177025"/>
    </source>
</evidence>
<evidence type="ECO:0000313" key="2">
    <source>
        <dbReference type="EMBL" id="OGC41112.1"/>
    </source>
</evidence>
<dbReference type="Proteomes" id="UP000177025">
    <property type="component" value="Unassembled WGS sequence"/>
</dbReference>
<dbReference type="Gene3D" id="3.30.70.3570">
    <property type="entry name" value="MvaI/BcnI restriction endonuclease, recognition domain"/>
    <property type="match status" value="1"/>
</dbReference>
<dbReference type="InterPro" id="IPR043004">
    <property type="entry name" value="MvaI_BcnI_cat"/>
</dbReference>
<reference evidence="2 3" key="1">
    <citation type="journal article" date="2016" name="Nat. Commun.">
        <title>Thousands of microbial genomes shed light on interconnected biogeochemical processes in an aquifer system.</title>
        <authorList>
            <person name="Anantharaman K."/>
            <person name="Brown C.T."/>
            <person name="Hug L.A."/>
            <person name="Sharon I."/>
            <person name="Castelle C.J."/>
            <person name="Probst A.J."/>
            <person name="Thomas B.C."/>
            <person name="Singh A."/>
            <person name="Wilkins M.J."/>
            <person name="Karaoz U."/>
            <person name="Brodie E.L."/>
            <person name="Williams K.H."/>
            <person name="Hubbard S.S."/>
            <person name="Banfield J.F."/>
        </authorList>
    </citation>
    <scope>NUCLEOTIDE SEQUENCE [LARGE SCALE GENOMIC DNA]</scope>
</reference>
<dbReference type="Gene3D" id="3.40.210.20">
    <property type="entry name" value="MvaI/BcnI restriction endonuclease, catalytic domain"/>
    <property type="match status" value="1"/>
</dbReference>
<gene>
    <name evidence="2" type="ORF">A2Y85_07060</name>
</gene>
<sequence length="215" mass="24775">MPSKRKGPTGVGYTFESELNLKETNIAIPDLGGRIELKTTRSNSKSFVTLFTFNKSVWQIHPKKVIEKYGYFDENKRHCLYVTVGFETPNNQGLLLDMDRTNKNLQLKDTSGLLLGNWKMSHIIAKFLSKMGRLIVVFSDTRKKKPGMEEFFYKSAYLLENPSDDNFVVAIRKKSAYVDIRMYLRPNGSVRNHGTGFRVYEKDLELLYENKAALI</sequence>
<protein>
    <recommendedName>
        <fullName evidence="1">MvaI/BcnI restriction endonuclease domain-containing protein</fullName>
    </recommendedName>
</protein>
<comment type="caution">
    <text evidence="2">The sequence shown here is derived from an EMBL/GenBank/DDBJ whole genome shotgun (WGS) entry which is preliminary data.</text>
</comment>